<feature type="domain" description="SpoVT-AbrB" evidence="1">
    <location>
        <begin position="11"/>
        <end position="56"/>
    </location>
</feature>
<dbReference type="GO" id="GO:0097351">
    <property type="term" value="F:toxin sequestering activity"/>
    <property type="evidence" value="ECO:0007669"/>
    <property type="project" value="InterPro"/>
</dbReference>
<reference evidence="2 3" key="1">
    <citation type="submission" date="2018-09" db="EMBL/GenBank/DDBJ databases">
        <title>Alcanivorax profundi sp. nov., isolated from 1000 m-depth seawater of the Mariana Trench.</title>
        <authorList>
            <person name="Liu J."/>
        </authorList>
    </citation>
    <scope>NUCLEOTIDE SEQUENCE [LARGE SCALE GENOMIC DNA]</scope>
    <source>
        <strain evidence="2 3">MTEO17</strain>
    </source>
</reference>
<keyword evidence="3" id="KW-1185">Reference proteome</keyword>
<dbReference type="Gene3D" id="2.10.260.10">
    <property type="match status" value="1"/>
</dbReference>
<accession>A0A418Y3B9</accession>
<dbReference type="PANTHER" id="PTHR40516:SF1">
    <property type="entry name" value="ANTITOXIN CHPS-RELATED"/>
    <property type="match status" value="1"/>
</dbReference>
<gene>
    <name evidence="2" type="ORF">D4A39_04115</name>
</gene>
<dbReference type="InterPro" id="IPR039052">
    <property type="entry name" value="Antitox_PemI-like"/>
</dbReference>
<sequence length="88" mass="9714">MCEVLMKLKVQKISNGAGLRVPKTVLQHLGLDVGSIVDMELTDEQLIIRPKPMPTLEEMLAACTPENTALSEEDREWLSDGPVGKEIL</sequence>
<name>A0A418Y3B9_9GAMM</name>
<dbReference type="InterPro" id="IPR037914">
    <property type="entry name" value="SpoVT-AbrB_sf"/>
</dbReference>
<evidence type="ECO:0000313" key="3">
    <source>
        <dbReference type="Proteomes" id="UP000283734"/>
    </source>
</evidence>
<dbReference type="GO" id="GO:0003677">
    <property type="term" value="F:DNA binding"/>
    <property type="evidence" value="ECO:0007669"/>
    <property type="project" value="InterPro"/>
</dbReference>
<dbReference type="InterPro" id="IPR007159">
    <property type="entry name" value="SpoVT-AbrB_dom"/>
</dbReference>
<evidence type="ECO:0000313" key="2">
    <source>
        <dbReference type="EMBL" id="RJG20029.1"/>
    </source>
</evidence>
<dbReference type="PANTHER" id="PTHR40516">
    <property type="entry name" value="ANTITOXIN CHPS-RELATED"/>
    <property type="match status" value="1"/>
</dbReference>
<proteinExistence type="predicted"/>
<dbReference type="SUPFAM" id="SSF89447">
    <property type="entry name" value="AbrB/MazE/MraZ-like"/>
    <property type="match status" value="1"/>
</dbReference>
<protein>
    <submittedName>
        <fullName evidence="2">AbrB family transcriptional regulator</fullName>
    </submittedName>
</protein>
<dbReference type="Proteomes" id="UP000283734">
    <property type="component" value="Unassembled WGS sequence"/>
</dbReference>
<dbReference type="Pfam" id="PF04014">
    <property type="entry name" value="MazE_antitoxin"/>
    <property type="match status" value="1"/>
</dbReference>
<comment type="caution">
    <text evidence="2">The sequence shown here is derived from an EMBL/GenBank/DDBJ whole genome shotgun (WGS) entry which is preliminary data.</text>
</comment>
<dbReference type="AlphaFoldDB" id="A0A418Y3B9"/>
<dbReference type="EMBL" id="QYYA01000001">
    <property type="protein sequence ID" value="RJG20029.1"/>
    <property type="molecule type" value="Genomic_DNA"/>
</dbReference>
<dbReference type="SMART" id="SM00966">
    <property type="entry name" value="SpoVT_AbrB"/>
    <property type="match status" value="1"/>
</dbReference>
<evidence type="ECO:0000259" key="1">
    <source>
        <dbReference type="SMART" id="SM00966"/>
    </source>
</evidence>
<organism evidence="2 3">
    <name type="scientific">Alcanivorax profundi</name>
    <dbReference type="NCBI Taxonomy" id="2338368"/>
    <lineage>
        <taxon>Bacteria</taxon>
        <taxon>Pseudomonadati</taxon>
        <taxon>Pseudomonadota</taxon>
        <taxon>Gammaproteobacteria</taxon>
        <taxon>Oceanospirillales</taxon>
        <taxon>Alcanivoracaceae</taxon>
        <taxon>Alcanivorax</taxon>
    </lineage>
</organism>